<protein>
    <recommendedName>
        <fullName evidence="3">TonB-dependent receptor plug domain-containing protein</fullName>
    </recommendedName>
</protein>
<sequence length="167" mass="18308">MKKLLLALSILCFAFTSALAQNSNIKVKVKDGPNPDIYIDGKKYDHAIMELLDQDKIASINVIKGKKALDEYNAPNGVIMIITKKSSDDDKNTEVKIRSTKEIKVVGYADADPMVIIDGKRSSKDALSKLSPDDIDSINVVKGEQAINKYKSPNGVIIVKTRSGEKN</sequence>
<dbReference type="PROSITE" id="PS52016">
    <property type="entry name" value="TONB_DEPENDENT_REC_3"/>
    <property type="match status" value="1"/>
</dbReference>
<dbReference type="InterPro" id="IPR039426">
    <property type="entry name" value="TonB-dep_rcpt-like"/>
</dbReference>
<dbReference type="InterPro" id="IPR037066">
    <property type="entry name" value="Plug_dom_sf"/>
</dbReference>
<dbReference type="KEGG" id="als:DJ013_03525"/>
<keyword evidence="2" id="KW-0732">Signal</keyword>
<name>A0A2Z4G805_9BACT</name>
<dbReference type="AlphaFoldDB" id="A0A2Z4G805"/>
<dbReference type="InterPro" id="IPR012910">
    <property type="entry name" value="Plug_dom"/>
</dbReference>
<dbReference type="GO" id="GO:0009279">
    <property type="term" value="C:cell outer membrane"/>
    <property type="evidence" value="ECO:0007669"/>
    <property type="project" value="UniProtKB-SubCell"/>
</dbReference>
<evidence type="ECO:0000313" key="4">
    <source>
        <dbReference type="EMBL" id="AWV97287.1"/>
    </source>
</evidence>
<keyword evidence="5" id="KW-1185">Reference proteome</keyword>
<comment type="similarity">
    <text evidence="1">Belongs to the TonB-dependent receptor family.</text>
</comment>
<reference evidence="4 5" key="1">
    <citation type="submission" date="2018-05" db="EMBL/GenBank/DDBJ databases">
        <title>Complete genome sequence of Arcticibacterium luteifluviistationis SM1504T, a cytophagaceae bacterium isolated from Arctic surface seawater.</title>
        <authorList>
            <person name="Li Y."/>
            <person name="Qin Q.-L."/>
        </authorList>
    </citation>
    <scope>NUCLEOTIDE SEQUENCE [LARGE SCALE GENOMIC DNA]</scope>
    <source>
        <strain evidence="4 5">SM1504</strain>
    </source>
</reference>
<comment type="subcellular location">
    <subcellularLocation>
        <location evidence="1">Cell outer membrane</location>
        <topology evidence="1">Multi-pass membrane protein</topology>
    </subcellularLocation>
</comment>
<keyword evidence="1" id="KW-0812">Transmembrane</keyword>
<keyword evidence="1" id="KW-1134">Transmembrane beta strand</keyword>
<feature type="chain" id="PRO_5016236211" description="TonB-dependent receptor plug domain-containing protein" evidence="2">
    <location>
        <begin position="21"/>
        <end position="167"/>
    </location>
</feature>
<evidence type="ECO:0000313" key="5">
    <source>
        <dbReference type="Proteomes" id="UP000249873"/>
    </source>
</evidence>
<dbReference type="OrthoDB" id="1522859at2"/>
<feature type="domain" description="TonB-dependent receptor plug" evidence="3">
    <location>
        <begin position="90"/>
        <end position="155"/>
    </location>
</feature>
<accession>A0A2Z4G805</accession>
<dbReference type="Gene3D" id="2.170.130.10">
    <property type="entry name" value="TonB-dependent receptor, plug domain"/>
    <property type="match status" value="2"/>
</dbReference>
<dbReference type="RefSeq" id="WP_111370389.1">
    <property type="nucleotide sequence ID" value="NZ_CP029480.1"/>
</dbReference>
<evidence type="ECO:0000256" key="1">
    <source>
        <dbReference type="PROSITE-ProRule" id="PRU01360"/>
    </source>
</evidence>
<keyword evidence="1" id="KW-0472">Membrane</keyword>
<gene>
    <name evidence="4" type="ORF">DJ013_03525</name>
</gene>
<feature type="signal peptide" evidence="2">
    <location>
        <begin position="1"/>
        <end position="20"/>
    </location>
</feature>
<dbReference type="SUPFAM" id="SSF56935">
    <property type="entry name" value="Porins"/>
    <property type="match status" value="2"/>
</dbReference>
<proteinExistence type="inferred from homology"/>
<organism evidence="4 5">
    <name type="scientific">Arcticibacterium luteifluviistationis</name>
    <dbReference type="NCBI Taxonomy" id="1784714"/>
    <lineage>
        <taxon>Bacteria</taxon>
        <taxon>Pseudomonadati</taxon>
        <taxon>Bacteroidota</taxon>
        <taxon>Cytophagia</taxon>
        <taxon>Cytophagales</taxon>
        <taxon>Leadbetterellaceae</taxon>
        <taxon>Arcticibacterium</taxon>
    </lineage>
</organism>
<keyword evidence="1" id="KW-0998">Cell outer membrane</keyword>
<evidence type="ECO:0000256" key="2">
    <source>
        <dbReference type="SAM" id="SignalP"/>
    </source>
</evidence>
<evidence type="ECO:0000259" key="3">
    <source>
        <dbReference type="Pfam" id="PF07715"/>
    </source>
</evidence>
<dbReference type="EMBL" id="CP029480">
    <property type="protein sequence ID" value="AWV97287.1"/>
    <property type="molecule type" value="Genomic_DNA"/>
</dbReference>
<dbReference type="Pfam" id="PF07715">
    <property type="entry name" value="Plug"/>
    <property type="match status" value="1"/>
</dbReference>
<keyword evidence="1" id="KW-0813">Transport</keyword>
<dbReference type="Proteomes" id="UP000249873">
    <property type="component" value="Chromosome"/>
</dbReference>